<feature type="transmembrane region" description="Helical" evidence="1">
    <location>
        <begin position="77"/>
        <end position="97"/>
    </location>
</feature>
<dbReference type="PANTHER" id="PTHR38454:SF1">
    <property type="entry name" value="INTEGRAL MEMBRANE PROTEIN"/>
    <property type="match status" value="1"/>
</dbReference>
<feature type="transmembrane region" description="Helical" evidence="1">
    <location>
        <begin position="347"/>
        <end position="364"/>
    </location>
</feature>
<dbReference type="Proteomes" id="UP001172054">
    <property type="component" value="Unassembled WGS sequence"/>
</dbReference>
<proteinExistence type="predicted"/>
<dbReference type="EMBL" id="JAUJWW010000003">
    <property type="protein sequence ID" value="MDN7227550.1"/>
    <property type="molecule type" value="Genomic_DNA"/>
</dbReference>
<sequence>MHKWYLHLLFAVFCLLLSACAHAVFLRELLNDRFMAGPNDGLSQMLPFKKLLYDQYTSGEFFYSSLFGLGGDTFSGLAYYFSTSFVFLLTVIAIFLLESTGIIGTPDILFWAHAAVFINIVRLAAVLFIGTALFRYMKFGPIPAFLGACVYAFSNIYFRHATYWEFFADAYLWLLLLVFGVEKILREKRSVWFMLAVAVSMIDNFYFAYINFLLVGIYIAFRLLLPLEENETPKGTAISKFLISGSLGAGISAVSFIPAVYAYLNNHRPPYAHDIPWFGFIDNILFTSSFVVLPALFVLLAFALPLYGERKFRFFVFLVLFSVILHYSPKAASMFNGFSAPQYRWEYFMAFAAGGAVAASFSSLNRLTLKHIAVAGGLSLLLYGLLASIDPEIGVNQLILSLVIGSALVLFSAYVWTLQKQSKIGQAAVLFLLALGILASGYQLLLALMEQGRTVQLPLFLGVIGIALFTFMLFAKAVCDEVYSKATATFLVLTLLFSVNGSEYVLLVIRGETQTVTEELITGPDYSDPEVLGLIGAIYQDEVDPLFRIEWMEGVRNNTPIALNFHGLSAYSSILNEQLLQFYLVDLEIDMGRESVSRYATLGKRANLHSLLQGQYSILSNEDPNVPAGFAAKHESEHLVAFENRYSLPFIRPASAVYSEEALKTESVLQREHAMLTGVVLKDTDISSPLPPAPKKLAYELQGENAVYENGVLDVAGETGGLNLLLTEKAAPESDLYVSFHLENLAMDAFFPLTVNSYRTTRKANVSVYKTFADDLTIRIPADESIRIRMPKGLYQLTELEVFEEPYDVLKTEAAKEQAVQQVQWDNSRLDAEYLNTANAPYLTMPIPYEIGWTAKVNGKKVDVLEANYAFLAIPAENGLNKVSLVYRPPHFYKSLLLSLFSLIAAAIYWCLQKTRND</sequence>
<dbReference type="RefSeq" id="WP_301726210.1">
    <property type="nucleotide sequence ID" value="NZ_JAUJWW010000003.1"/>
</dbReference>
<feature type="transmembrane region" description="Helical" evidence="1">
    <location>
        <begin position="455"/>
        <end position="475"/>
    </location>
</feature>
<reference evidence="3 4" key="1">
    <citation type="submission" date="2023-06" db="EMBL/GenBank/DDBJ databases">
        <title>Novel species in genus Planococcus.</title>
        <authorList>
            <person name="Ning S."/>
        </authorList>
    </citation>
    <scope>NUCLEOTIDE SEQUENCE [LARGE SCALE GENOMIC DNA]</scope>
    <source>
        <strain evidence="3 4">N064</strain>
    </source>
</reference>
<dbReference type="PANTHER" id="PTHR38454">
    <property type="entry name" value="INTEGRAL MEMBRANE PROTEIN-RELATED"/>
    <property type="match status" value="1"/>
</dbReference>
<feature type="signal peptide" evidence="2">
    <location>
        <begin position="1"/>
        <end position="23"/>
    </location>
</feature>
<evidence type="ECO:0000313" key="3">
    <source>
        <dbReference type="EMBL" id="MDN7227550.1"/>
    </source>
</evidence>
<keyword evidence="2" id="KW-0732">Signal</keyword>
<feature type="transmembrane region" description="Helical" evidence="1">
    <location>
        <begin position="487"/>
        <end position="509"/>
    </location>
</feature>
<dbReference type="Pfam" id="PF09586">
    <property type="entry name" value="YfhO"/>
    <property type="match status" value="1"/>
</dbReference>
<feature type="transmembrane region" description="Helical" evidence="1">
    <location>
        <begin position="237"/>
        <end position="264"/>
    </location>
</feature>
<evidence type="ECO:0000256" key="2">
    <source>
        <dbReference type="SAM" id="SignalP"/>
    </source>
</evidence>
<evidence type="ECO:0000256" key="1">
    <source>
        <dbReference type="SAM" id="Phobius"/>
    </source>
</evidence>
<organism evidence="3 4">
    <name type="scientific">Planococcus liqunii</name>
    <dbReference type="NCBI Taxonomy" id="3058394"/>
    <lineage>
        <taxon>Bacteria</taxon>
        <taxon>Bacillati</taxon>
        <taxon>Bacillota</taxon>
        <taxon>Bacilli</taxon>
        <taxon>Bacillales</taxon>
        <taxon>Caryophanaceae</taxon>
        <taxon>Planococcus</taxon>
    </lineage>
</organism>
<feature type="transmembrane region" description="Helical" evidence="1">
    <location>
        <begin position="284"/>
        <end position="307"/>
    </location>
</feature>
<feature type="transmembrane region" description="Helical" evidence="1">
    <location>
        <begin position="109"/>
        <end position="134"/>
    </location>
</feature>
<comment type="caution">
    <text evidence="3">The sequence shown here is derived from an EMBL/GenBank/DDBJ whole genome shotgun (WGS) entry which is preliminary data.</text>
</comment>
<feature type="transmembrane region" description="Helical" evidence="1">
    <location>
        <begin position="206"/>
        <end position="225"/>
    </location>
</feature>
<dbReference type="PROSITE" id="PS51257">
    <property type="entry name" value="PROKAR_LIPOPROTEIN"/>
    <property type="match status" value="1"/>
</dbReference>
<keyword evidence="4" id="KW-1185">Reference proteome</keyword>
<protein>
    <submittedName>
        <fullName evidence="3">YfhO family protein</fullName>
    </submittedName>
</protein>
<feature type="transmembrane region" description="Helical" evidence="1">
    <location>
        <begin position="140"/>
        <end position="158"/>
    </location>
</feature>
<keyword evidence="1" id="KW-0472">Membrane</keyword>
<feature type="chain" id="PRO_5046548976" evidence="2">
    <location>
        <begin position="24"/>
        <end position="918"/>
    </location>
</feature>
<feature type="transmembrane region" description="Helical" evidence="1">
    <location>
        <begin position="395"/>
        <end position="416"/>
    </location>
</feature>
<evidence type="ECO:0000313" key="4">
    <source>
        <dbReference type="Proteomes" id="UP001172054"/>
    </source>
</evidence>
<feature type="transmembrane region" description="Helical" evidence="1">
    <location>
        <begin position="892"/>
        <end position="912"/>
    </location>
</feature>
<feature type="transmembrane region" description="Helical" evidence="1">
    <location>
        <begin position="170"/>
        <end position="186"/>
    </location>
</feature>
<feature type="transmembrane region" description="Helical" evidence="1">
    <location>
        <begin position="428"/>
        <end position="449"/>
    </location>
</feature>
<gene>
    <name evidence="3" type="ORF">QWY15_09610</name>
</gene>
<feature type="transmembrane region" description="Helical" evidence="1">
    <location>
        <begin position="371"/>
        <end position="389"/>
    </location>
</feature>
<name>A0ABT8MRL4_9BACL</name>
<keyword evidence="1" id="KW-1133">Transmembrane helix</keyword>
<feature type="transmembrane region" description="Helical" evidence="1">
    <location>
        <begin position="314"/>
        <end position="335"/>
    </location>
</feature>
<dbReference type="InterPro" id="IPR018580">
    <property type="entry name" value="Uncharacterised_YfhO"/>
</dbReference>
<keyword evidence="1" id="KW-0812">Transmembrane</keyword>
<accession>A0ABT8MRL4</accession>